<reference evidence="1 2" key="1">
    <citation type="journal article" date="2013" name="Mar. Genomics">
        <title>Expression of sulfatases in Rhodopirellula baltica and the diversity of sulfatases in the genus Rhodopirellula.</title>
        <authorList>
            <person name="Wegner C.E."/>
            <person name="Richter-Heitmann T."/>
            <person name="Klindworth A."/>
            <person name="Klockow C."/>
            <person name="Richter M."/>
            <person name="Achstetter T."/>
            <person name="Glockner F.O."/>
            <person name="Harder J."/>
        </authorList>
    </citation>
    <scope>NUCLEOTIDE SEQUENCE [LARGE SCALE GENOMIC DNA]</scope>
    <source>
        <strain evidence="1 2">SWK14</strain>
    </source>
</reference>
<evidence type="ECO:0000313" key="2">
    <source>
        <dbReference type="Proteomes" id="UP000010959"/>
    </source>
</evidence>
<protein>
    <submittedName>
        <fullName evidence="1">Uncharacterized protein</fullName>
    </submittedName>
</protein>
<proteinExistence type="predicted"/>
<accession>L7CGT5</accession>
<dbReference type="Proteomes" id="UP000010959">
    <property type="component" value="Unassembled WGS sequence"/>
</dbReference>
<name>L7CGT5_RHOBT</name>
<sequence length="59" mass="6741">MPTWEPAKRIRRQRIQTNHCLATETAEAQRWLTWLAFGAFGNTEIGNDCVGFLFAANVM</sequence>
<organism evidence="1 2">
    <name type="scientific">Rhodopirellula baltica SWK14</name>
    <dbReference type="NCBI Taxonomy" id="993516"/>
    <lineage>
        <taxon>Bacteria</taxon>
        <taxon>Pseudomonadati</taxon>
        <taxon>Planctomycetota</taxon>
        <taxon>Planctomycetia</taxon>
        <taxon>Pirellulales</taxon>
        <taxon>Pirellulaceae</taxon>
        <taxon>Rhodopirellula</taxon>
    </lineage>
</organism>
<dbReference type="EMBL" id="AMWG01000075">
    <property type="protein sequence ID" value="ELP33045.1"/>
    <property type="molecule type" value="Genomic_DNA"/>
</dbReference>
<dbReference type="AlphaFoldDB" id="L7CGT5"/>
<gene>
    <name evidence="1" type="ORF">RBSWK_02891</name>
</gene>
<evidence type="ECO:0000313" key="1">
    <source>
        <dbReference type="EMBL" id="ELP33045.1"/>
    </source>
</evidence>
<comment type="caution">
    <text evidence="1">The sequence shown here is derived from an EMBL/GenBank/DDBJ whole genome shotgun (WGS) entry which is preliminary data.</text>
</comment>